<comment type="subcellular location">
    <subcellularLocation>
        <location evidence="1">Membrane</location>
        <topology evidence="1">Multi-pass membrane protein</topology>
    </subcellularLocation>
</comment>
<evidence type="ECO:0000256" key="7">
    <source>
        <dbReference type="SAM" id="Phobius"/>
    </source>
</evidence>
<keyword evidence="4 7" id="KW-1133">Transmembrane helix</keyword>
<dbReference type="InterPro" id="IPR036259">
    <property type="entry name" value="MFS_trans_sf"/>
</dbReference>
<feature type="transmembrane region" description="Helical" evidence="7">
    <location>
        <begin position="577"/>
        <end position="606"/>
    </location>
</feature>
<evidence type="ECO:0000256" key="4">
    <source>
        <dbReference type="ARBA" id="ARBA00022989"/>
    </source>
</evidence>
<feature type="transmembrane region" description="Helical" evidence="7">
    <location>
        <begin position="20"/>
        <end position="42"/>
    </location>
</feature>
<feature type="transmembrane region" description="Helical" evidence="7">
    <location>
        <begin position="433"/>
        <end position="454"/>
    </location>
</feature>
<keyword evidence="3 7" id="KW-0812">Transmembrane</keyword>
<feature type="region of interest" description="Disordered" evidence="6">
    <location>
        <begin position="640"/>
        <end position="668"/>
    </location>
</feature>
<protein>
    <recommendedName>
        <fullName evidence="8">Major facilitator superfamily associated domain-containing protein</fullName>
    </recommendedName>
</protein>
<dbReference type="InterPro" id="IPR024989">
    <property type="entry name" value="MFS_assoc_dom"/>
</dbReference>
<dbReference type="EMBL" id="JXLN01011263">
    <property type="protein sequence ID" value="KPM07037.1"/>
    <property type="molecule type" value="Genomic_DNA"/>
</dbReference>
<dbReference type="Pfam" id="PF12832">
    <property type="entry name" value="MFS_1_like"/>
    <property type="match status" value="1"/>
</dbReference>
<sequence>MLGPLVLGPLAHKLSGYKQTLVLTLVLAFLSVTALLFIPGVISTEHIPKIYFDCNEGVLRIEQCPNWSGECQTYPQRSMANFSSFEIVTCSYHCVDDKTAINSSWYPISVCFHNNNDPVSLCLDAQKEKIISKESSLTPEVSIQFDSRFDRWPIIEPNHDLISERVFDGRQTCVFKPSPSLLMLQNVYSNIQCRPYVPYCSIYCSINLGHRSSVIGSKSSRIRSPTFCHLIEGNPKQTFYLYLLFRCLVDLTLLTADGLIEALRIANTNNYDSIYAGIESFWTIIVPFVVWPPFCGLLSDYFGQIEVHNYAPSIIIFDGFVAIAIFLIVLLPLNSTRTTDLPKFRQRKLQPTNFRYPRTHSNQYLLYRLSIFIPLVLILGLFWGLSETLVRPFYRIALQSSNFWIGSMYGLSFLAAALFAYKAKSLINGIGRMHLIILSFLFYALKHAGTSFIVSRRQQTAWLLIPFEMMAAFCLPLCWIGIVSYGQHLIKRSPNALSYATGSTIFQTYSPHIIMQYTLILMHFGGGRALGSGLLNIWLNLWPSFYKNWIWLSDFDRKNMENFPNDSLLNEETAARVLLRLSAILSLIFCIFFVFLYHSCCLNFIIERRNRSAATPMISNFSKEKNSNYLKLKSRSENEVYPLRSSGSSVKKKSNENQNHFRKEPITRSMITLRENLESSIDGDDDN</sequence>
<evidence type="ECO:0000256" key="6">
    <source>
        <dbReference type="SAM" id="MobiDB-lite"/>
    </source>
</evidence>
<evidence type="ECO:0000313" key="9">
    <source>
        <dbReference type="EMBL" id="KPM07037.1"/>
    </source>
</evidence>
<proteinExistence type="inferred from homology"/>
<evidence type="ECO:0000256" key="5">
    <source>
        <dbReference type="ARBA" id="ARBA00023136"/>
    </source>
</evidence>
<dbReference type="VEuPathDB" id="VectorBase:SSCA008781"/>
<evidence type="ECO:0000256" key="3">
    <source>
        <dbReference type="ARBA" id="ARBA00022692"/>
    </source>
</evidence>
<organism evidence="9 10">
    <name type="scientific">Sarcoptes scabiei</name>
    <name type="common">Itch mite</name>
    <name type="synonym">Acarus scabiei</name>
    <dbReference type="NCBI Taxonomy" id="52283"/>
    <lineage>
        <taxon>Eukaryota</taxon>
        <taxon>Metazoa</taxon>
        <taxon>Ecdysozoa</taxon>
        <taxon>Arthropoda</taxon>
        <taxon>Chelicerata</taxon>
        <taxon>Arachnida</taxon>
        <taxon>Acari</taxon>
        <taxon>Acariformes</taxon>
        <taxon>Sarcoptiformes</taxon>
        <taxon>Astigmata</taxon>
        <taxon>Psoroptidia</taxon>
        <taxon>Sarcoptoidea</taxon>
        <taxon>Sarcoptidae</taxon>
        <taxon>Sarcoptinae</taxon>
        <taxon>Sarcoptes</taxon>
    </lineage>
</organism>
<evidence type="ECO:0000313" key="10">
    <source>
        <dbReference type="Proteomes" id="UP000616769"/>
    </source>
</evidence>
<feature type="transmembrane region" description="Helical" evidence="7">
    <location>
        <begin position="274"/>
        <end position="294"/>
    </location>
</feature>
<comment type="caution">
    <text evidence="9">The sequence shown here is derived from an EMBL/GenBank/DDBJ whole genome shotgun (WGS) entry which is preliminary data.</text>
</comment>
<feature type="transmembrane region" description="Helical" evidence="7">
    <location>
        <begin position="365"/>
        <end position="383"/>
    </location>
</feature>
<keyword evidence="5 7" id="KW-0472">Membrane</keyword>
<gene>
    <name evidence="9" type="ORF">QR98_0055190</name>
</gene>
<feature type="domain" description="Major facilitator superfamily associated" evidence="8">
    <location>
        <begin position="2"/>
        <end position="496"/>
    </location>
</feature>
<dbReference type="InterPro" id="IPR051717">
    <property type="entry name" value="MFS_MFSD6"/>
</dbReference>
<dbReference type="Proteomes" id="UP000616769">
    <property type="component" value="Unassembled WGS sequence"/>
</dbReference>
<dbReference type="SUPFAM" id="SSF103473">
    <property type="entry name" value="MFS general substrate transporter"/>
    <property type="match status" value="1"/>
</dbReference>
<dbReference type="PANTHER" id="PTHR16172">
    <property type="entry name" value="MAJOR FACILITATOR SUPERFAMILY DOMAIN-CONTAINING PROTEIN 6-LIKE"/>
    <property type="match status" value="1"/>
</dbReference>
<comment type="similarity">
    <text evidence="2">Belongs to the major facilitator superfamily. MFSD6 family.</text>
</comment>
<dbReference type="GO" id="GO:0016020">
    <property type="term" value="C:membrane"/>
    <property type="evidence" value="ECO:0007669"/>
    <property type="project" value="UniProtKB-SubCell"/>
</dbReference>
<dbReference type="PANTHER" id="PTHR16172:SF41">
    <property type="entry name" value="MAJOR FACILITATOR SUPERFAMILY DOMAIN-CONTAINING PROTEIN 6-LIKE"/>
    <property type="match status" value="1"/>
</dbReference>
<feature type="compositionally biased region" description="Basic and acidic residues" evidence="6">
    <location>
        <begin position="653"/>
        <end position="666"/>
    </location>
</feature>
<name>A0A132A7Y8_SARSC</name>
<evidence type="ECO:0000259" key="8">
    <source>
        <dbReference type="Pfam" id="PF12832"/>
    </source>
</evidence>
<evidence type="ECO:0000256" key="1">
    <source>
        <dbReference type="ARBA" id="ARBA00004141"/>
    </source>
</evidence>
<feature type="transmembrane region" description="Helical" evidence="7">
    <location>
        <begin position="403"/>
        <end position="421"/>
    </location>
</feature>
<feature type="transmembrane region" description="Helical" evidence="7">
    <location>
        <begin position="460"/>
        <end position="483"/>
    </location>
</feature>
<reference evidence="9 10" key="1">
    <citation type="journal article" date="2015" name="Parasit. Vectors">
        <title>Draft genome of the scabies mite.</title>
        <authorList>
            <person name="Rider S.D.Jr."/>
            <person name="Morgan M.S."/>
            <person name="Arlian L.G."/>
        </authorList>
    </citation>
    <scope>NUCLEOTIDE SEQUENCE [LARGE SCALE GENOMIC DNA]</scope>
    <source>
        <strain evidence="9">Arlian Lab</strain>
    </source>
</reference>
<dbReference type="AlphaFoldDB" id="A0A132A7Y8"/>
<evidence type="ECO:0000256" key="2">
    <source>
        <dbReference type="ARBA" id="ARBA00005241"/>
    </source>
</evidence>
<accession>A0A132A7Y8</accession>
<dbReference type="Gene3D" id="1.20.1250.20">
    <property type="entry name" value="MFS general substrate transporter like domains"/>
    <property type="match status" value="1"/>
</dbReference>
<feature type="transmembrane region" description="Helical" evidence="7">
    <location>
        <begin position="517"/>
        <end position="539"/>
    </location>
</feature>
<dbReference type="OrthoDB" id="6414167at2759"/>
<feature type="transmembrane region" description="Helical" evidence="7">
    <location>
        <begin position="314"/>
        <end position="333"/>
    </location>
</feature>